<keyword evidence="8" id="KW-1185">Reference proteome</keyword>
<evidence type="ECO:0000313" key="7">
    <source>
        <dbReference type="EMBL" id="NGP77499.1"/>
    </source>
</evidence>
<dbReference type="PROSITE" id="PS51257">
    <property type="entry name" value="PROKAR_LIPOPROTEIN"/>
    <property type="match status" value="1"/>
</dbReference>
<evidence type="ECO:0000259" key="6">
    <source>
        <dbReference type="Pfam" id="PF00127"/>
    </source>
</evidence>
<keyword evidence="4" id="KW-0186">Copper</keyword>
<keyword evidence="3" id="KW-0249">Electron transport</keyword>
<keyword evidence="2" id="KW-0479">Metal-binding</keyword>
<evidence type="ECO:0000256" key="3">
    <source>
        <dbReference type="ARBA" id="ARBA00022982"/>
    </source>
</evidence>
<evidence type="ECO:0000313" key="8">
    <source>
        <dbReference type="Proteomes" id="UP000473278"/>
    </source>
</evidence>
<dbReference type="Proteomes" id="UP000473278">
    <property type="component" value="Unassembled WGS sequence"/>
</dbReference>
<keyword evidence="5" id="KW-0732">Signal</keyword>
<dbReference type="InterPro" id="IPR028871">
    <property type="entry name" value="BlueCu_1_BS"/>
</dbReference>
<evidence type="ECO:0000256" key="2">
    <source>
        <dbReference type="ARBA" id="ARBA00022723"/>
    </source>
</evidence>
<dbReference type="InterPro" id="IPR008972">
    <property type="entry name" value="Cupredoxin"/>
</dbReference>
<comment type="caution">
    <text evidence="7">The sequence shown here is derived from an EMBL/GenBank/DDBJ whole genome shotgun (WGS) entry which is preliminary data.</text>
</comment>
<dbReference type="InterPro" id="IPR000923">
    <property type="entry name" value="BlueCu_1"/>
</dbReference>
<dbReference type="AlphaFoldDB" id="A0A6M1SQX9"/>
<dbReference type="PANTHER" id="PTHR38439:SF2">
    <property type="entry name" value="OUTER MEMBRANE PROTEIN H.8"/>
    <property type="match status" value="1"/>
</dbReference>
<dbReference type="InterPro" id="IPR050845">
    <property type="entry name" value="Cu-binding_ET"/>
</dbReference>
<keyword evidence="1" id="KW-0813">Transport</keyword>
<evidence type="ECO:0000256" key="4">
    <source>
        <dbReference type="ARBA" id="ARBA00023008"/>
    </source>
</evidence>
<dbReference type="Gene3D" id="2.60.40.420">
    <property type="entry name" value="Cupredoxins - blue copper proteins"/>
    <property type="match status" value="1"/>
</dbReference>
<feature type="chain" id="PRO_5026662890" description="Blue (type 1) copper domain-containing protein" evidence="5">
    <location>
        <begin position="19"/>
        <end position="193"/>
    </location>
</feature>
<dbReference type="PROSITE" id="PS00079">
    <property type="entry name" value="MULTICOPPER_OXIDASE1"/>
    <property type="match status" value="1"/>
</dbReference>
<feature type="signal peptide" evidence="5">
    <location>
        <begin position="1"/>
        <end position="18"/>
    </location>
</feature>
<dbReference type="PROSITE" id="PS00196">
    <property type="entry name" value="COPPER_BLUE"/>
    <property type="match status" value="1"/>
</dbReference>
<organism evidence="7 8">
    <name type="scientific">Halalkalibaculum roseum</name>
    <dbReference type="NCBI Taxonomy" id="2709311"/>
    <lineage>
        <taxon>Bacteria</taxon>
        <taxon>Pseudomonadati</taxon>
        <taxon>Balneolota</taxon>
        <taxon>Balneolia</taxon>
        <taxon>Balneolales</taxon>
        <taxon>Balneolaceae</taxon>
        <taxon>Halalkalibaculum</taxon>
    </lineage>
</organism>
<dbReference type="Pfam" id="PF00127">
    <property type="entry name" value="Copper-bind"/>
    <property type="match status" value="1"/>
</dbReference>
<dbReference type="EMBL" id="JAALLT010000004">
    <property type="protein sequence ID" value="NGP77499.1"/>
    <property type="molecule type" value="Genomic_DNA"/>
</dbReference>
<evidence type="ECO:0000256" key="1">
    <source>
        <dbReference type="ARBA" id="ARBA00022448"/>
    </source>
</evidence>
<sequence length="193" mass="20459">MKKLFPLFLFSLALIVSACSGSSDQQQQSAEGNMGETETSMEAEGRTIDVYGIDRMKYVVQDTTGGVMVGESVEVNGETYYLLEGISAEAGEELTFSLTTISALPASAMAHNIVLLEGGANAQEFVNASMSAKDNNYIAPGMTDIILAQTDMVGGDESTSVTFNAPEETGDYEYLCSFPGHFAAGMKGILSVQ</sequence>
<dbReference type="GO" id="GO:0005507">
    <property type="term" value="F:copper ion binding"/>
    <property type="evidence" value="ECO:0007669"/>
    <property type="project" value="InterPro"/>
</dbReference>
<feature type="domain" description="Blue (type 1) copper" evidence="6">
    <location>
        <begin position="80"/>
        <end position="193"/>
    </location>
</feature>
<reference evidence="7 8" key="1">
    <citation type="submission" date="2020-02" db="EMBL/GenBank/DDBJ databases">
        <title>Balneolaceae bacterium YR4-1, complete genome.</title>
        <authorList>
            <person name="Li Y."/>
            <person name="Wu S."/>
        </authorList>
    </citation>
    <scope>NUCLEOTIDE SEQUENCE [LARGE SCALE GENOMIC DNA]</scope>
    <source>
        <strain evidence="7 8">YR4-1</strain>
    </source>
</reference>
<name>A0A6M1SQX9_9BACT</name>
<dbReference type="GO" id="GO:0009055">
    <property type="term" value="F:electron transfer activity"/>
    <property type="evidence" value="ECO:0007669"/>
    <property type="project" value="InterPro"/>
</dbReference>
<evidence type="ECO:0000256" key="5">
    <source>
        <dbReference type="SAM" id="SignalP"/>
    </source>
</evidence>
<accession>A0A6M1SQX9</accession>
<gene>
    <name evidence="7" type="ORF">G3570_12700</name>
</gene>
<dbReference type="RefSeq" id="WP_165142958.1">
    <property type="nucleotide sequence ID" value="NZ_JAALLT010000004.1"/>
</dbReference>
<dbReference type="PANTHER" id="PTHR38439">
    <property type="entry name" value="AURACYANIN-B"/>
    <property type="match status" value="1"/>
</dbReference>
<proteinExistence type="predicted"/>
<protein>
    <recommendedName>
        <fullName evidence="6">Blue (type 1) copper domain-containing protein</fullName>
    </recommendedName>
</protein>
<dbReference type="SUPFAM" id="SSF49503">
    <property type="entry name" value="Cupredoxins"/>
    <property type="match status" value="1"/>
</dbReference>
<dbReference type="InterPro" id="IPR033138">
    <property type="entry name" value="Cu_oxidase_CS"/>
</dbReference>